<sequence length="505" mass="59688">MLQYIIQVILFQILFLAVYDLFLSKETFFNKNRVYLLVTVLLSFLLPLLKIETIQKSVSKEYTILLPEVVLFPQKVIEEQSWYQSIHYLEVLFWCGLLFFSILFLVKLYKIIKLISTHITIKERDYTLVLLPKNSKAFSFFNFIFLGEEIHPDRKQEIIQHELIHSKQKHSLDLLFFEFLKIIMWFNPMIWVFQKRISLVHEYITDDMVSKSVSTKDYIRNLLSEVFQVAHISFINQFYKPSLIKKRIQMMTKRKSKQIKQLKYLVLVPVLASMLFYSACTKENYIEQEKQSTVLYSDVKGMEKRISETKTSYMDSYLGFESPKTKELTLRDLSEVELSEYNELMLKMKEKDQDISLRIFEGFENNRKIVFLDMQERFKKFKNKSKSERNNDEVPFSKLDKSPSFPGAQAGKDIFNKNMTQFVKDNFDTSMINNLGLPSGIKRVYVQFKIDENGQIININARAPHIKIKEAVIEMIKKVPQLNPGEFEGNKVKVTYTLPITFKVD</sequence>
<keyword evidence="2" id="KW-1133">Transmembrane helix</keyword>
<dbReference type="InterPro" id="IPR052173">
    <property type="entry name" value="Beta-lactam_resp_regulator"/>
</dbReference>
<feature type="transmembrane region" description="Helical" evidence="2">
    <location>
        <begin position="34"/>
        <end position="51"/>
    </location>
</feature>
<dbReference type="EMBL" id="JBHTJR010000047">
    <property type="protein sequence ID" value="MFD0993408.1"/>
    <property type="molecule type" value="Genomic_DNA"/>
</dbReference>
<evidence type="ECO:0000313" key="5">
    <source>
        <dbReference type="EMBL" id="MFD0993408.1"/>
    </source>
</evidence>
<dbReference type="Pfam" id="PF03544">
    <property type="entry name" value="TonB_C"/>
    <property type="match status" value="1"/>
</dbReference>
<dbReference type="InterPro" id="IPR037682">
    <property type="entry name" value="TonB_C"/>
</dbReference>
<accession>A0ABW3JUS9</accession>
<dbReference type="Pfam" id="PF05569">
    <property type="entry name" value="Peptidase_M56"/>
    <property type="match status" value="1"/>
</dbReference>
<evidence type="ECO:0000259" key="3">
    <source>
        <dbReference type="Pfam" id="PF03544"/>
    </source>
</evidence>
<feature type="transmembrane region" description="Helical" evidence="2">
    <location>
        <begin position="91"/>
        <end position="109"/>
    </location>
</feature>
<feature type="region of interest" description="Disordered" evidence="1">
    <location>
        <begin position="383"/>
        <end position="405"/>
    </location>
</feature>
<dbReference type="Gene3D" id="3.30.1150.10">
    <property type="match status" value="1"/>
</dbReference>
<name>A0ABW3JUS9_9FLAO</name>
<organism evidence="5 6">
    <name type="scientific">Tenacibaculum geojense</name>
    <dbReference type="NCBI Taxonomy" id="915352"/>
    <lineage>
        <taxon>Bacteria</taxon>
        <taxon>Pseudomonadati</taxon>
        <taxon>Bacteroidota</taxon>
        <taxon>Flavobacteriia</taxon>
        <taxon>Flavobacteriales</taxon>
        <taxon>Flavobacteriaceae</taxon>
        <taxon>Tenacibaculum</taxon>
    </lineage>
</organism>
<gene>
    <name evidence="5" type="ORF">ACFQ1U_09345</name>
</gene>
<evidence type="ECO:0000256" key="2">
    <source>
        <dbReference type="SAM" id="Phobius"/>
    </source>
</evidence>
<dbReference type="PANTHER" id="PTHR34978">
    <property type="entry name" value="POSSIBLE SENSOR-TRANSDUCER PROTEIN BLAR"/>
    <property type="match status" value="1"/>
</dbReference>
<evidence type="ECO:0000259" key="4">
    <source>
        <dbReference type="Pfam" id="PF05569"/>
    </source>
</evidence>
<protein>
    <submittedName>
        <fullName evidence="5">M56 family metallopeptidase</fullName>
    </submittedName>
</protein>
<feature type="transmembrane region" description="Helical" evidence="2">
    <location>
        <begin position="6"/>
        <end position="22"/>
    </location>
</feature>
<proteinExistence type="predicted"/>
<dbReference type="RefSeq" id="WP_386107639.1">
    <property type="nucleotide sequence ID" value="NZ_JBHTJR010000047.1"/>
</dbReference>
<dbReference type="Proteomes" id="UP001597062">
    <property type="component" value="Unassembled WGS sequence"/>
</dbReference>
<dbReference type="CDD" id="cd07341">
    <property type="entry name" value="M56_BlaR1_MecR1_like"/>
    <property type="match status" value="1"/>
</dbReference>
<dbReference type="SUPFAM" id="SSF74653">
    <property type="entry name" value="TolA/TonB C-terminal domain"/>
    <property type="match status" value="1"/>
</dbReference>
<evidence type="ECO:0000256" key="1">
    <source>
        <dbReference type="SAM" id="MobiDB-lite"/>
    </source>
</evidence>
<evidence type="ECO:0000313" key="6">
    <source>
        <dbReference type="Proteomes" id="UP001597062"/>
    </source>
</evidence>
<feature type="domain" description="TonB C-terminal" evidence="3">
    <location>
        <begin position="443"/>
        <end position="503"/>
    </location>
</feature>
<reference evidence="6" key="1">
    <citation type="journal article" date="2019" name="Int. J. Syst. Evol. Microbiol.">
        <title>The Global Catalogue of Microorganisms (GCM) 10K type strain sequencing project: providing services to taxonomists for standard genome sequencing and annotation.</title>
        <authorList>
            <consortium name="The Broad Institute Genomics Platform"/>
            <consortium name="The Broad Institute Genome Sequencing Center for Infectious Disease"/>
            <person name="Wu L."/>
            <person name="Ma J."/>
        </authorList>
    </citation>
    <scope>NUCLEOTIDE SEQUENCE [LARGE SCALE GENOMIC DNA]</scope>
    <source>
        <strain evidence="6">CCUG 60527</strain>
    </source>
</reference>
<dbReference type="PANTHER" id="PTHR34978:SF3">
    <property type="entry name" value="SLR0241 PROTEIN"/>
    <property type="match status" value="1"/>
</dbReference>
<comment type="caution">
    <text evidence="5">The sequence shown here is derived from an EMBL/GenBank/DDBJ whole genome shotgun (WGS) entry which is preliminary data.</text>
</comment>
<dbReference type="InterPro" id="IPR008756">
    <property type="entry name" value="Peptidase_M56"/>
</dbReference>
<feature type="transmembrane region" description="Helical" evidence="2">
    <location>
        <begin position="174"/>
        <end position="193"/>
    </location>
</feature>
<keyword evidence="2" id="KW-0812">Transmembrane</keyword>
<keyword evidence="6" id="KW-1185">Reference proteome</keyword>
<feature type="domain" description="Peptidase M56" evidence="4">
    <location>
        <begin position="153"/>
        <end position="250"/>
    </location>
</feature>
<keyword evidence="2" id="KW-0472">Membrane</keyword>